<keyword evidence="1" id="KW-0732">Signal</keyword>
<dbReference type="Proteomes" id="UP000295382">
    <property type="component" value="Unassembled WGS sequence"/>
</dbReference>
<evidence type="ECO:0000313" key="3">
    <source>
        <dbReference type="Proteomes" id="UP000295382"/>
    </source>
</evidence>
<keyword evidence="3" id="KW-1185">Reference proteome</keyword>
<comment type="caution">
    <text evidence="2">The sequence shown here is derived from an EMBL/GenBank/DDBJ whole genome shotgun (WGS) entry which is preliminary data.</text>
</comment>
<evidence type="ECO:0000313" key="2">
    <source>
        <dbReference type="EMBL" id="TCS36014.1"/>
    </source>
</evidence>
<reference evidence="2 3" key="1">
    <citation type="submission" date="2019-03" db="EMBL/GenBank/DDBJ databases">
        <title>Genomic Encyclopedia of Type Strains, Phase IV (KMG-IV): sequencing the most valuable type-strain genomes for metagenomic binning, comparative biology and taxonomic classification.</title>
        <authorList>
            <person name="Goeker M."/>
        </authorList>
    </citation>
    <scope>NUCLEOTIDE SEQUENCE [LARGE SCALE GENOMIC DNA]</scope>
    <source>
        <strain evidence="2 3">DSM 7445</strain>
    </source>
</reference>
<accession>A0A4R3HTI5</accession>
<evidence type="ECO:0000256" key="1">
    <source>
        <dbReference type="SAM" id="SignalP"/>
    </source>
</evidence>
<dbReference type="AlphaFoldDB" id="A0A4R3HTI5"/>
<dbReference type="EMBL" id="SLZQ01000008">
    <property type="protein sequence ID" value="TCS36014.1"/>
    <property type="molecule type" value="Genomic_DNA"/>
</dbReference>
<dbReference type="Gene3D" id="2.120.10.10">
    <property type="match status" value="1"/>
</dbReference>
<dbReference type="SUPFAM" id="SSF50939">
    <property type="entry name" value="Sialidases"/>
    <property type="match status" value="1"/>
</dbReference>
<organism evidence="2 3">
    <name type="scientific">Paucimonas lemoignei</name>
    <name type="common">Pseudomonas lemoignei</name>
    <dbReference type="NCBI Taxonomy" id="29443"/>
    <lineage>
        <taxon>Bacteria</taxon>
        <taxon>Pseudomonadati</taxon>
        <taxon>Pseudomonadota</taxon>
        <taxon>Betaproteobacteria</taxon>
        <taxon>Burkholderiales</taxon>
        <taxon>Burkholderiaceae</taxon>
        <taxon>Paucimonas</taxon>
    </lineage>
</organism>
<proteinExistence type="predicted"/>
<protein>
    <recommendedName>
        <fullName evidence="4">Exo-alpha-sialidase</fullName>
    </recommendedName>
</protein>
<dbReference type="CDD" id="cd15482">
    <property type="entry name" value="Sialidase_non-viral"/>
    <property type="match status" value="1"/>
</dbReference>
<dbReference type="OrthoDB" id="9764969at2"/>
<dbReference type="RefSeq" id="WP_132259279.1">
    <property type="nucleotide sequence ID" value="NZ_SLZQ01000008.1"/>
</dbReference>
<feature type="chain" id="PRO_5020559083" description="Exo-alpha-sialidase" evidence="1">
    <location>
        <begin position="32"/>
        <end position="411"/>
    </location>
</feature>
<name>A0A4R3HTI5_PAULE</name>
<gene>
    <name evidence="2" type="ORF">EDC30_10878</name>
</gene>
<sequence length="411" mass="44324">MKRMMHGLATAPKFLFCMFMLVTTAMQGALAHEGHAGAAATKRLELGTSAAVDKEGRLWVASKETLDGGEFVVLRRSADLGKTWSKPIKVQNTPEPVSAGGEERPKIAFGPKDEIYVTYTKPVAKPHIGDIRFARSVDGARSFSEPVTVHASRDRIVHAFGSMIVDRAGRIFIVWIDGRDATATRARGESYRGSAIYYAVSSDGGATFKGDYKIADHVCECCRISLALNAQGNPVAMWRHVFEPNARDHAVAELAPDGKAGTAMRATFDDWRIDACPHHGPSLAYAADGTRHQVWFNGKDGDSAGVQYATVAPGQTSIKPVKLGEAQASHADIAVQGKQVAIAWKQFDGQATAIMAKLSADGGATWQSRELVRTAGDSDKPFLIHSPAGILLVWRTNNEGIRVVRTVQEAS</sequence>
<dbReference type="InterPro" id="IPR036278">
    <property type="entry name" value="Sialidase_sf"/>
</dbReference>
<evidence type="ECO:0008006" key="4">
    <source>
        <dbReference type="Google" id="ProtNLM"/>
    </source>
</evidence>
<feature type="signal peptide" evidence="1">
    <location>
        <begin position="1"/>
        <end position="31"/>
    </location>
</feature>